<sequence length="295" mass="31705">MSETTMTTSSTVVDTLLTTTAIIALETTTTAGSVDTTEAPTTMETTFSTVPTTQSMDATTTGNTEQLTTVATSTVSPVYGCLNTTLCPANFSGTMEIACDNFTKSAQCEDGWLIFLKRTSEDLNFNRTWADYKTGFGNSTAGDYWLGLEVLSQITNSQNSNATLKVDMVALPSSAIYIQYSLFRVAEEEANYGLYLGGYSGNVTQDSFANITQGLAFSTFDRDNAANTGSSCALSNGGGWWYENCAKAQFTAHYSRDSICRSDVHRCIRYEGTAAAGVNCGLTCMLSSALMKLRL</sequence>
<gene>
    <name evidence="3" type="primary">LOC106159431</name>
</gene>
<name>A0A1S3HYS6_LINAN</name>
<dbReference type="Proteomes" id="UP000085678">
    <property type="component" value="Unplaced"/>
</dbReference>
<dbReference type="KEGG" id="lak:106159431"/>
<dbReference type="GeneID" id="106159431"/>
<dbReference type="InterPro" id="IPR002181">
    <property type="entry name" value="Fibrinogen_a/b/g_C_dom"/>
</dbReference>
<dbReference type="PANTHER" id="PTHR19143:SF458">
    <property type="entry name" value="FIBRINOGEN C-TERMINAL DOMAIN-CONTAINING PROTEIN-RELATED"/>
    <property type="match status" value="1"/>
</dbReference>
<accession>A0A1S3HYS6</accession>
<proteinExistence type="predicted"/>
<reference evidence="3" key="1">
    <citation type="submission" date="2025-08" db="UniProtKB">
        <authorList>
            <consortium name="RefSeq"/>
        </authorList>
    </citation>
    <scope>IDENTIFICATION</scope>
    <source>
        <tissue evidence="3">Gonads</tissue>
    </source>
</reference>
<keyword evidence="2" id="KW-1185">Reference proteome</keyword>
<dbReference type="InterPro" id="IPR050373">
    <property type="entry name" value="Fibrinogen_C-term_domain"/>
</dbReference>
<dbReference type="GO" id="GO:0005615">
    <property type="term" value="C:extracellular space"/>
    <property type="evidence" value="ECO:0007669"/>
    <property type="project" value="TreeGrafter"/>
</dbReference>
<dbReference type="PANTHER" id="PTHR19143">
    <property type="entry name" value="FIBRINOGEN/TENASCIN/ANGIOPOEITIN"/>
    <property type="match status" value="1"/>
</dbReference>
<dbReference type="STRING" id="7574.A0A1S3HYS6"/>
<dbReference type="Gene3D" id="3.90.215.10">
    <property type="entry name" value="Gamma Fibrinogen, chain A, domain 1"/>
    <property type="match status" value="1"/>
</dbReference>
<dbReference type="OrthoDB" id="6063075at2759"/>
<protein>
    <submittedName>
        <fullName evidence="3">Angiopoietin-related protein 1-like</fullName>
    </submittedName>
</protein>
<feature type="domain" description="Fibrinogen C-terminal" evidence="1">
    <location>
        <begin position="72"/>
        <end position="245"/>
    </location>
</feature>
<evidence type="ECO:0000313" key="3">
    <source>
        <dbReference type="RefSeq" id="XP_013391175.1"/>
    </source>
</evidence>
<organism evidence="2 3">
    <name type="scientific">Lingula anatina</name>
    <name type="common">Brachiopod</name>
    <name type="synonym">Lingula unguis</name>
    <dbReference type="NCBI Taxonomy" id="7574"/>
    <lineage>
        <taxon>Eukaryota</taxon>
        <taxon>Metazoa</taxon>
        <taxon>Spiralia</taxon>
        <taxon>Lophotrochozoa</taxon>
        <taxon>Brachiopoda</taxon>
        <taxon>Linguliformea</taxon>
        <taxon>Lingulata</taxon>
        <taxon>Lingulida</taxon>
        <taxon>Linguloidea</taxon>
        <taxon>Lingulidae</taxon>
        <taxon>Lingula</taxon>
    </lineage>
</organism>
<dbReference type="Pfam" id="PF00147">
    <property type="entry name" value="Fibrinogen_C"/>
    <property type="match status" value="1"/>
</dbReference>
<evidence type="ECO:0000313" key="2">
    <source>
        <dbReference type="Proteomes" id="UP000085678"/>
    </source>
</evidence>
<dbReference type="InParanoid" id="A0A1S3HYS6"/>
<dbReference type="PROSITE" id="PS51406">
    <property type="entry name" value="FIBRINOGEN_C_2"/>
    <property type="match status" value="1"/>
</dbReference>
<dbReference type="SMART" id="SM00186">
    <property type="entry name" value="FBG"/>
    <property type="match status" value="1"/>
</dbReference>
<evidence type="ECO:0000259" key="1">
    <source>
        <dbReference type="PROSITE" id="PS51406"/>
    </source>
</evidence>
<dbReference type="InterPro" id="IPR036056">
    <property type="entry name" value="Fibrinogen-like_C"/>
</dbReference>
<dbReference type="SUPFAM" id="SSF56496">
    <property type="entry name" value="Fibrinogen C-terminal domain-like"/>
    <property type="match status" value="1"/>
</dbReference>
<dbReference type="RefSeq" id="XP_013391175.1">
    <property type="nucleotide sequence ID" value="XM_013535721.1"/>
</dbReference>
<dbReference type="AlphaFoldDB" id="A0A1S3HYS6"/>
<dbReference type="InterPro" id="IPR014716">
    <property type="entry name" value="Fibrinogen_a/b/g_C_1"/>
</dbReference>